<dbReference type="Proteomes" id="UP000315017">
    <property type="component" value="Chromosome"/>
</dbReference>
<dbReference type="KEGG" id="aagg:ETAA8_62540"/>
<feature type="region of interest" description="Disordered" evidence="1">
    <location>
        <begin position="47"/>
        <end position="67"/>
    </location>
</feature>
<accession>A0A517YLK7</accession>
<gene>
    <name evidence="2" type="ORF">ETAA8_62540</name>
</gene>
<dbReference type="PROSITE" id="PS51257">
    <property type="entry name" value="PROKAR_LIPOPROTEIN"/>
    <property type="match status" value="1"/>
</dbReference>
<dbReference type="OrthoDB" id="292181at2"/>
<evidence type="ECO:0000313" key="2">
    <source>
        <dbReference type="EMBL" id="QDU31101.1"/>
    </source>
</evidence>
<dbReference type="EMBL" id="CP036274">
    <property type="protein sequence ID" value="QDU31101.1"/>
    <property type="molecule type" value="Genomic_DNA"/>
</dbReference>
<reference evidence="2 3" key="1">
    <citation type="submission" date="2019-02" db="EMBL/GenBank/DDBJ databases">
        <title>Deep-cultivation of Planctomycetes and their phenomic and genomic characterization uncovers novel biology.</title>
        <authorList>
            <person name="Wiegand S."/>
            <person name="Jogler M."/>
            <person name="Boedeker C."/>
            <person name="Pinto D."/>
            <person name="Vollmers J."/>
            <person name="Rivas-Marin E."/>
            <person name="Kohn T."/>
            <person name="Peeters S.H."/>
            <person name="Heuer A."/>
            <person name="Rast P."/>
            <person name="Oberbeckmann S."/>
            <person name="Bunk B."/>
            <person name="Jeske O."/>
            <person name="Meyerdierks A."/>
            <person name="Storesund J.E."/>
            <person name="Kallscheuer N."/>
            <person name="Luecker S."/>
            <person name="Lage O.M."/>
            <person name="Pohl T."/>
            <person name="Merkel B.J."/>
            <person name="Hornburger P."/>
            <person name="Mueller R.-W."/>
            <person name="Bruemmer F."/>
            <person name="Labrenz M."/>
            <person name="Spormann A.M."/>
            <person name="Op den Camp H."/>
            <person name="Overmann J."/>
            <person name="Amann R."/>
            <person name="Jetten M.S.M."/>
            <person name="Mascher T."/>
            <person name="Medema M.H."/>
            <person name="Devos D.P."/>
            <person name="Kaster A.-K."/>
            <person name="Ovreas L."/>
            <person name="Rohde M."/>
            <person name="Galperin M.Y."/>
            <person name="Jogler C."/>
        </authorList>
    </citation>
    <scope>NUCLEOTIDE SEQUENCE [LARGE SCALE GENOMIC DNA]</scope>
    <source>
        <strain evidence="2 3">ETA_A8</strain>
    </source>
</reference>
<name>A0A517YLK7_9BACT</name>
<keyword evidence="3" id="KW-1185">Reference proteome</keyword>
<sequence>MTRGILILVGLLLAVACVDTMTVSAGNSKNPYSSYNISGVNYGAQQWDRTHGKSTGKSSTYGRRGRR</sequence>
<protein>
    <submittedName>
        <fullName evidence="2">Uncharacterized protein</fullName>
    </submittedName>
</protein>
<evidence type="ECO:0000313" key="3">
    <source>
        <dbReference type="Proteomes" id="UP000315017"/>
    </source>
</evidence>
<evidence type="ECO:0000256" key="1">
    <source>
        <dbReference type="SAM" id="MobiDB-lite"/>
    </source>
</evidence>
<proteinExistence type="predicted"/>
<dbReference type="AlphaFoldDB" id="A0A517YLK7"/>
<organism evidence="2 3">
    <name type="scientific">Anatilimnocola aggregata</name>
    <dbReference type="NCBI Taxonomy" id="2528021"/>
    <lineage>
        <taxon>Bacteria</taxon>
        <taxon>Pseudomonadati</taxon>
        <taxon>Planctomycetota</taxon>
        <taxon>Planctomycetia</taxon>
        <taxon>Pirellulales</taxon>
        <taxon>Pirellulaceae</taxon>
        <taxon>Anatilimnocola</taxon>
    </lineage>
</organism>
<dbReference type="RefSeq" id="WP_145097676.1">
    <property type="nucleotide sequence ID" value="NZ_CP036274.1"/>
</dbReference>